<dbReference type="AlphaFoldDB" id="A0A8J7W607"/>
<evidence type="ECO:0000313" key="2">
    <source>
        <dbReference type="EMBL" id="MBR0599968.1"/>
    </source>
</evidence>
<proteinExistence type="inferred from homology"/>
<organism evidence="2 3">
    <name type="scientific">Sinanaerobacter chloroacetimidivorans</name>
    <dbReference type="NCBI Taxonomy" id="2818044"/>
    <lineage>
        <taxon>Bacteria</taxon>
        <taxon>Bacillati</taxon>
        <taxon>Bacillota</taxon>
        <taxon>Clostridia</taxon>
        <taxon>Peptostreptococcales</taxon>
        <taxon>Anaerovoracaceae</taxon>
        <taxon>Sinanaerobacter</taxon>
    </lineage>
</organism>
<dbReference type="RefSeq" id="WP_227020100.1">
    <property type="nucleotide sequence ID" value="NZ_JAGSND010000019.1"/>
</dbReference>
<evidence type="ECO:0000313" key="3">
    <source>
        <dbReference type="Proteomes" id="UP000675664"/>
    </source>
</evidence>
<reference evidence="2" key="1">
    <citation type="submission" date="2021-04" db="EMBL/GenBank/DDBJ databases">
        <title>Sinoanaerobacter chloroacetimidivorans sp. nov., an obligate anaerobic bacterium isolated from anaerobic sludge.</title>
        <authorList>
            <person name="Bao Y."/>
        </authorList>
    </citation>
    <scope>NUCLEOTIDE SEQUENCE</scope>
    <source>
        <strain evidence="2">BAD-6</strain>
    </source>
</reference>
<comment type="similarity">
    <text evidence="1">Belongs to the LOR family.</text>
</comment>
<dbReference type="Pfam" id="PF04525">
    <property type="entry name" value="LOR"/>
    <property type="match status" value="1"/>
</dbReference>
<evidence type="ECO:0000256" key="1">
    <source>
        <dbReference type="ARBA" id="ARBA00005437"/>
    </source>
</evidence>
<dbReference type="SUPFAM" id="SSF54518">
    <property type="entry name" value="Tubby C-terminal domain-like"/>
    <property type="match status" value="1"/>
</dbReference>
<gene>
    <name evidence="2" type="ORF">KCX82_18965</name>
</gene>
<comment type="caution">
    <text evidence="2">The sequence shown here is derived from an EMBL/GenBank/DDBJ whole genome shotgun (WGS) entry which is preliminary data.</text>
</comment>
<keyword evidence="3" id="KW-1185">Reference proteome</keyword>
<dbReference type="Gene3D" id="2.40.160.200">
    <property type="entry name" value="LURP1-related"/>
    <property type="match status" value="1"/>
</dbReference>
<dbReference type="InterPro" id="IPR038595">
    <property type="entry name" value="LOR_sf"/>
</dbReference>
<dbReference type="InterPro" id="IPR025659">
    <property type="entry name" value="Tubby-like_C"/>
</dbReference>
<dbReference type="EMBL" id="JAGSND010000019">
    <property type="protein sequence ID" value="MBR0599968.1"/>
    <property type="molecule type" value="Genomic_DNA"/>
</dbReference>
<dbReference type="Proteomes" id="UP000675664">
    <property type="component" value="Unassembled WGS sequence"/>
</dbReference>
<reference evidence="2" key="2">
    <citation type="submission" date="2021-04" db="EMBL/GenBank/DDBJ databases">
        <authorList>
            <person name="Liu J."/>
        </authorList>
    </citation>
    <scope>NUCLEOTIDE SEQUENCE</scope>
    <source>
        <strain evidence="2">BAD-6</strain>
    </source>
</reference>
<protein>
    <submittedName>
        <fullName evidence="2">LURP-one-related family protein</fullName>
    </submittedName>
</protein>
<sequence>MKLYIKQKVFSWADKFFIKDEFGNDKYYVEGEIFSWGHKLHLYDEKKEEVAFIKQKVMSWLPKFEVYIDDALAVEVVKEFTFFKPRYSLRGTDWSVEGDFWDHNYMITNQYGQIASITKAWFSWGDSYELEIAEGVNEILAVATVMAIDCVMEAQNNSTIVTSNT</sequence>
<dbReference type="InterPro" id="IPR007612">
    <property type="entry name" value="LOR"/>
</dbReference>
<name>A0A8J7W607_9FIRM</name>
<accession>A0A8J7W607</accession>